<keyword evidence="5 7" id="KW-1133">Transmembrane helix</keyword>
<comment type="subcellular location">
    <subcellularLocation>
        <location evidence="1">Cell membrane</location>
        <topology evidence="1">Multi-pass membrane protein</topology>
    </subcellularLocation>
</comment>
<evidence type="ECO:0000259" key="8">
    <source>
        <dbReference type="PROSITE" id="PS50850"/>
    </source>
</evidence>
<sequence>MLQALALALLYFTNNIEVWNILLLSIIQGCINALDTPVRQSFLVEMVESKNDLGNAIALNSSMFNGARLVGPSIAGVLIASLGEGGCFLINGISFVFVVVSLLLMKIKPQELNKKETNIMKEFKEGFTYTFGFMPIRYIILLLALISLMGMPYTVLMPVFAKDIFHGDSHTFGFLMAASGVGALVAATYLASRKTVLGLERIIPLAAAVFGVGLVAFSLSSNLLLSVILMVITGMGMLMQTASSNTILQTIADNDKRGRVMSFYTMAFMGTAPFGSFMAGSLASLIGAPGTLIFGGIACVAGAIVFARRLPCIIEQVQPVYTRLGLIDDCLDKPEKTDS</sequence>
<feature type="transmembrane region" description="Helical" evidence="7">
    <location>
        <begin position="88"/>
        <end position="105"/>
    </location>
</feature>
<feature type="transmembrane region" description="Helical" evidence="7">
    <location>
        <begin position="225"/>
        <end position="248"/>
    </location>
</feature>
<proteinExistence type="predicted"/>
<feature type="transmembrane region" description="Helical" evidence="7">
    <location>
        <begin position="171"/>
        <end position="190"/>
    </location>
</feature>
<evidence type="ECO:0000256" key="5">
    <source>
        <dbReference type="ARBA" id="ARBA00022989"/>
    </source>
</evidence>
<dbReference type="CDD" id="cd06173">
    <property type="entry name" value="MFS_MefA_like"/>
    <property type="match status" value="1"/>
</dbReference>
<dbReference type="PANTHER" id="PTHR23513">
    <property type="entry name" value="INTEGRAL MEMBRANE EFFLUX PROTEIN-RELATED"/>
    <property type="match status" value="1"/>
</dbReference>
<evidence type="ECO:0000256" key="2">
    <source>
        <dbReference type="ARBA" id="ARBA00022448"/>
    </source>
</evidence>
<evidence type="ECO:0000256" key="1">
    <source>
        <dbReference type="ARBA" id="ARBA00004651"/>
    </source>
</evidence>
<evidence type="ECO:0000256" key="6">
    <source>
        <dbReference type="ARBA" id="ARBA00023136"/>
    </source>
</evidence>
<feature type="transmembrane region" description="Helical" evidence="7">
    <location>
        <begin position="260"/>
        <end position="279"/>
    </location>
</feature>
<evidence type="ECO:0000313" key="10">
    <source>
        <dbReference type="Proteomes" id="UP001496674"/>
    </source>
</evidence>
<evidence type="ECO:0000313" key="9">
    <source>
        <dbReference type="EMBL" id="BEG99057.1"/>
    </source>
</evidence>
<organism evidence="9 10">
    <name type="scientific">Bacteroides sedimenti</name>
    <dbReference type="NCBI Taxonomy" id="2136147"/>
    <lineage>
        <taxon>Bacteria</taxon>
        <taxon>Pseudomonadati</taxon>
        <taxon>Bacteroidota</taxon>
        <taxon>Bacteroidia</taxon>
        <taxon>Bacteroidales</taxon>
        <taxon>Bacteroidaceae</taxon>
        <taxon>Bacteroides</taxon>
    </lineage>
</organism>
<dbReference type="EMBL" id="AP028055">
    <property type="protein sequence ID" value="BEG99057.1"/>
    <property type="molecule type" value="Genomic_DNA"/>
</dbReference>
<keyword evidence="6 7" id="KW-0472">Membrane</keyword>
<dbReference type="InterPro" id="IPR020846">
    <property type="entry name" value="MFS_dom"/>
</dbReference>
<keyword evidence="4 7" id="KW-0812">Transmembrane</keyword>
<dbReference type="Proteomes" id="UP001496674">
    <property type="component" value="Chromosome"/>
</dbReference>
<accession>A0ABM8IHM8</accession>
<feature type="domain" description="Major facilitator superfamily (MFS) profile" evidence="8">
    <location>
        <begin position="133"/>
        <end position="339"/>
    </location>
</feature>
<keyword evidence="3" id="KW-1003">Cell membrane</keyword>
<dbReference type="InterPro" id="IPR036259">
    <property type="entry name" value="MFS_trans_sf"/>
</dbReference>
<keyword evidence="10" id="KW-1185">Reference proteome</keyword>
<gene>
    <name evidence="9" type="ORF">BSYN_13220</name>
</gene>
<evidence type="ECO:0000256" key="4">
    <source>
        <dbReference type="ARBA" id="ARBA00022692"/>
    </source>
</evidence>
<protein>
    <recommendedName>
        <fullName evidence="8">Major facilitator superfamily (MFS) profile domain-containing protein</fullName>
    </recommendedName>
</protein>
<dbReference type="Pfam" id="PF05977">
    <property type="entry name" value="MFS_3"/>
    <property type="match status" value="1"/>
</dbReference>
<feature type="transmembrane region" description="Helical" evidence="7">
    <location>
        <begin position="202"/>
        <end position="219"/>
    </location>
</feature>
<evidence type="ECO:0000256" key="7">
    <source>
        <dbReference type="SAM" id="Phobius"/>
    </source>
</evidence>
<keyword evidence="2" id="KW-0813">Transport</keyword>
<evidence type="ECO:0000256" key="3">
    <source>
        <dbReference type="ARBA" id="ARBA00022475"/>
    </source>
</evidence>
<dbReference type="InterPro" id="IPR010290">
    <property type="entry name" value="TM_effector"/>
</dbReference>
<dbReference type="PROSITE" id="PS50850">
    <property type="entry name" value="MFS"/>
    <property type="match status" value="1"/>
</dbReference>
<dbReference type="PANTHER" id="PTHR23513:SF11">
    <property type="entry name" value="STAPHYLOFERRIN A TRANSPORTER"/>
    <property type="match status" value="1"/>
</dbReference>
<feature type="transmembrane region" description="Helical" evidence="7">
    <location>
        <begin position="126"/>
        <end position="151"/>
    </location>
</feature>
<feature type="transmembrane region" description="Helical" evidence="7">
    <location>
        <begin position="285"/>
        <end position="307"/>
    </location>
</feature>
<dbReference type="Gene3D" id="1.20.1250.20">
    <property type="entry name" value="MFS general substrate transporter like domains"/>
    <property type="match status" value="1"/>
</dbReference>
<reference evidence="9 10" key="1">
    <citation type="submission" date="2023-04" db="EMBL/GenBank/DDBJ databases">
        <title>Draft genome sequence of acteroides sedimenti strain YN3PY1.</title>
        <authorList>
            <person name="Yoshida N."/>
        </authorList>
    </citation>
    <scope>NUCLEOTIDE SEQUENCE [LARGE SCALE GENOMIC DNA]</scope>
    <source>
        <strain evidence="9 10">YN3PY1</strain>
    </source>
</reference>
<name>A0ABM8IHM8_9BACE</name>
<dbReference type="SUPFAM" id="SSF103473">
    <property type="entry name" value="MFS general substrate transporter"/>
    <property type="match status" value="1"/>
</dbReference>